<dbReference type="Proteomes" id="UP000824265">
    <property type="component" value="Unassembled WGS sequence"/>
</dbReference>
<dbReference type="AlphaFoldDB" id="A0A9D1R2R7"/>
<reference evidence="2" key="2">
    <citation type="submission" date="2021-04" db="EMBL/GenBank/DDBJ databases">
        <authorList>
            <person name="Gilroy R."/>
        </authorList>
    </citation>
    <scope>NUCLEOTIDE SEQUENCE</scope>
    <source>
        <strain evidence="2">CHK195-6426</strain>
    </source>
</reference>
<keyword evidence="1" id="KW-1133">Transmembrane helix</keyword>
<evidence type="ECO:0000256" key="1">
    <source>
        <dbReference type="SAM" id="Phobius"/>
    </source>
</evidence>
<keyword evidence="1" id="KW-0472">Membrane</keyword>
<feature type="transmembrane region" description="Helical" evidence="1">
    <location>
        <begin position="177"/>
        <end position="203"/>
    </location>
</feature>
<feature type="transmembrane region" description="Helical" evidence="1">
    <location>
        <begin position="147"/>
        <end position="170"/>
    </location>
</feature>
<evidence type="ECO:0000313" key="2">
    <source>
        <dbReference type="EMBL" id="HIW79922.1"/>
    </source>
</evidence>
<dbReference type="EMBL" id="DXGH01000001">
    <property type="protein sequence ID" value="HIW79922.1"/>
    <property type="molecule type" value="Genomic_DNA"/>
</dbReference>
<accession>A0A9D1R2R7</accession>
<proteinExistence type="predicted"/>
<sequence length="227" mass="23985">MNRVDFMRQLESLLQNISPAEREEALQYYNEYFNDAGPENEQDVIEALGNPAKVAENIKRDLYGNGYGDTSYQRSAPSDRAVVQYQQSAQSANTAVEKSDKKMSSGMVALIVVLCVLASPVILSVGSGVIGVVFGIVVAWFALIFGFGLTAVILFAVLLFLLVLGIMCLFTDPLAGLALIGGGLVCGGVGILFLMLTVAMAGIATPAICKGIAGLFKKKSPKNAPAA</sequence>
<protein>
    <recommendedName>
        <fullName evidence="4">DUF1700 domain-containing protein</fullName>
    </recommendedName>
</protein>
<organism evidence="2 3">
    <name type="scientific">Candidatus Acetatifactor stercoripullorum</name>
    <dbReference type="NCBI Taxonomy" id="2838414"/>
    <lineage>
        <taxon>Bacteria</taxon>
        <taxon>Bacillati</taxon>
        <taxon>Bacillota</taxon>
        <taxon>Clostridia</taxon>
        <taxon>Lachnospirales</taxon>
        <taxon>Lachnospiraceae</taxon>
        <taxon>Acetatifactor</taxon>
    </lineage>
</organism>
<dbReference type="Pfam" id="PF22564">
    <property type="entry name" value="HAAS"/>
    <property type="match status" value="1"/>
</dbReference>
<evidence type="ECO:0000313" key="3">
    <source>
        <dbReference type="Proteomes" id="UP000824265"/>
    </source>
</evidence>
<reference evidence="2" key="1">
    <citation type="journal article" date="2021" name="PeerJ">
        <title>Extensive microbial diversity within the chicken gut microbiome revealed by metagenomics and culture.</title>
        <authorList>
            <person name="Gilroy R."/>
            <person name="Ravi A."/>
            <person name="Getino M."/>
            <person name="Pursley I."/>
            <person name="Horton D.L."/>
            <person name="Alikhan N.F."/>
            <person name="Baker D."/>
            <person name="Gharbi K."/>
            <person name="Hall N."/>
            <person name="Watson M."/>
            <person name="Adriaenssens E.M."/>
            <person name="Foster-Nyarko E."/>
            <person name="Jarju S."/>
            <person name="Secka A."/>
            <person name="Antonio M."/>
            <person name="Oren A."/>
            <person name="Chaudhuri R.R."/>
            <person name="La Ragione R."/>
            <person name="Hildebrand F."/>
            <person name="Pallen M.J."/>
        </authorList>
    </citation>
    <scope>NUCLEOTIDE SEQUENCE</scope>
    <source>
        <strain evidence="2">CHK195-6426</strain>
    </source>
</reference>
<comment type="caution">
    <text evidence="2">The sequence shown here is derived from an EMBL/GenBank/DDBJ whole genome shotgun (WGS) entry which is preliminary data.</text>
</comment>
<keyword evidence="1" id="KW-0812">Transmembrane</keyword>
<name>A0A9D1R2R7_9FIRM</name>
<gene>
    <name evidence="2" type="ORF">H9742_00095</name>
</gene>
<feature type="transmembrane region" description="Helical" evidence="1">
    <location>
        <begin position="108"/>
        <end position="141"/>
    </location>
</feature>
<evidence type="ECO:0008006" key="4">
    <source>
        <dbReference type="Google" id="ProtNLM"/>
    </source>
</evidence>